<proteinExistence type="predicted"/>
<organism evidence="1 2">
    <name type="scientific">Acidovorax facilis</name>
    <dbReference type="NCBI Taxonomy" id="12917"/>
    <lineage>
        <taxon>Bacteria</taxon>
        <taxon>Pseudomonadati</taxon>
        <taxon>Pseudomonadota</taxon>
        <taxon>Betaproteobacteria</taxon>
        <taxon>Burkholderiales</taxon>
        <taxon>Comamonadaceae</taxon>
        <taxon>Acidovorax</taxon>
    </lineage>
</organism>
<dbReference type="Proteomes" id="UP001595693">
    <property type="component" value="Unassembled WGS sequence"/>
</dbReference>
<sequence length="160" mass="17860">MESFVAQVQLERKTICHVTDRVMFERITAKELLGRLGNPAPSELIGTEQEWLYDVLMDQGMHAKLYRADAYTKDDGTYSIEPINEYEATLSWLSEGLDTILVFESIEEARAALYDMRNWLFSGGMEGLTGLADLLEATPSSGTALGKAVLQQFQLCAART</sequence>
<reference evidence="2" key="1">
    <citation type="journal article" date="2019" name="Int. J. Syst. Evol. Microbiol.">
        <title>The Global Catalogue of Microorganisms (GCM) 10K type strain sequencing project: providing services to taxonomists for standard genome sequencing and annotation.</title>
        <authorList>
            <consortium name="The Broad Institute Genomics Platform"/>
            <consortium name="The Broad Institute Genome Sequencing Center for Infectious Disease"/>
            <person name="Wu L."/>
            <person name="Ma J."/>
        </authorList>
    </citation>
    <scope>NUCLEOTIDE SEQUENCE [LARGE SCALE GENOMIC DNA]</scope>
    <source>
        <strain evidence="2">CCUG 2113</strain>
    </source>
</reference>
<gene>
    <name evidence="1" type="ORF">ACFOW3_28175</name>
</gene>
<comment type="caution">
    <text evidence="1">The sequence shown here is derived from an EMBL/GenBank/DDBJ whole genome shotgun (WGS) entry which is preliminary data.</text>
</comment>
<evidence type="ECO:0000313" key="1">
    <source>
        <dbReference type="EMBL" id="MFC3938502.1"/>
    </source>
</evidence>
<name>A0ABV8DJM1_9BURK</name>
<dbReference type="EMBL" id="JBHSAJ010000182">
    <property type="protein sequence ID" value="MFC3938502.1"/>
    <property type="molecule type" value="Genomic_DNA"/>
</dbReference>
<accession>A0ABV8DJM1</accession>
<evidence type="ECO:0000313" key="2">
    <source>
        <dbReference type="Proteomes" id="UP001595693"/>
    </source>
</evidence>
<dbReference type="RefSeq" id="WP_055400033.1">
    <property type="nucleotide sequence ID" value="NZ_JAMXAX010000022.1"/>
</dbReference>
<keyword evidence="2" id="KW-1185">Reference proteome</keyword>
<protein>
    <submittedName>
        <fullName evidence="1">Uncharacterized protein</fullName>
    </submittedName>
</protein>